<keyword evidence="2" id="KW-0378">Hydrolase</keyword>
<evidence type="ECO:0000313" key="3">
    <source>
        <dbReference type="Proteomes" id="UP000032066"/>
    </source>
</evidence>
<evidence type="ECO:0000313" key="2">
    <source>
        <dbReference type="EMBL" id="KIQ62751.1"/>
    </source>
</evidence>
<sequence length="270" mass="28825">MTTDSFSGEPREESVELWDGRLTLRVKVAGRGAPLLYLHGSTGLVWDPFLAHLAEQYTVYAPEFPGTTAGEPDAIHVIDDLSDVVLAYEELCRRLGLVDPVIVGHDFGGMLAAELAAHFPALPSRLVLIAPLGLWREDLPVGSLAAASAEELAGLLFLDPAGEVAQAALTPPADPAVAVEVIGGMVWSIGSTAKFLWPIPDRGLRSRLHRVTAATLIVWGSGDRLMSAEYAEEFAGLVTGSRAVVLDAAGHLPQLEQFKEATVAVDEFLR</sequence>
<dbReference type="InterPro" id="IPR000073">
    <property type="entry name" value="AB_hydrolase_1"/>
</dbReference>
<dbReference type="OrthoDB" id="5431692at2"/>
<dbReference type="InterPro" id="IPR050266">
    <property type="entry name" value="AB_hydrolase_sf"/>
</dbReference>
<feature type="domain" description="AB hydrolase-1" evidence="1">
    <location>
        <begin position="35"/>
        <end position="263"/>
    </location>
</feature>
<dbReference type="STRING" id="2064.TR51_27790"/>
<dbReference type="RefSeq" id="WP_043914991.1">
    <property type="nucleotide sequence ID" value="NZ_BMRI01000035.1"/>
</dbReference>
<accession>A0A0D0NUC0</accession>
<dbReference type="SUPFAM" id="SSF53474">
    <property type="entry name" value="alpha/beta-Hydrolases"/>
    <property type="match status" value="1"/>
</dbReference>
<evidence type="ECO:0000259" key="1">
    <source>
        <dbReference type="Pfam" id="PF12697"/>
    </source>
</evidence>
<reference evidence="2 3" key="1">
    <citation type="submission" date="2015-02" db="EMBL/GenBank/DDBJ databases">
        <title>Draft genome sequence of Kitasatospora griseola MF730-N6, a bafilomycin, terpentecin and satosporin producer.</title>
        <authorList>
            <person name="Arens J.C."/>
            <person name="Haltli B."/>
            <person name="Kerr R.G."/>
        </authorList>
    </citation>
    <scope>NUCLEOTIDE SEQUENCE [LARGE SCALE GENOMIC DNA]</scope>
    <source>
        <strain evidence="2 3">MF730-N6</strain>
    </source>
</reference>
<dbReference type="AlphaFoldDB" id="A0A0D0NUC0"/>
<dbReference type="Pfam" id="PF12697">
    <property type="entry name" value="Abhydrolase_6"/>
    <property type="match status" value="1"/>
</dbReference>
<dbReference type="PATRIC" id="fig|2064.6.peg.5898"/>
<gene>
    <name evidence="2" type="ORF">TR51_27790</name>
</gene>
<keyword evidence="3" id="KW-1185">Reference proteome</keyword>
<dbReference type="PANTHER" id="PTHR43798">
    <property type="entry name" value="MONOACYLGLYCEROL LIPASE"/>
    <property type="match status" value="1"/>
</dbReference>
<dbReference type="PRINTS" id="PR00111">
    <property type="entry name" value="ABHYDROLASE"/>
</dbReference>
<comment type="caution">
    <text evidence="2">The sequence shown here is derived from an EMBL/GenBank/DDBJ whole genome shotgun (WGS) entry which is preliminary data.</text>
</comment>
<dbReference type="Proteomes" id="UP000032066">
    <property type="component" value="Unassembled WGS sequence"/>
</dbReference>
<proteinExistence type="predicted"/>
<dbReference type="EMBL" id="JXZB01000004">
    <property type="protein sequence ID" value="KIQ62751.1"/>
    <property type="molecule type" value="Genomic_DNA"/>
</dbReference>
<dbReference type="Gene3D" id="3.40.50.1820">
    <property type="entry name" value="alpha/beta hydrolase"/>
    <property type="match status" value="1"/>
</dbReference>
<dbReference type="GO" id="GO:0016787">
    <property type="term" value="F:hydrolase activity"/>
    <property type="evidence" value="ECO:0007669"/>
    <property type="project" value="UniProtKB-KW"/>
</dbReference>
<protein>
    <submittedName>
        <fullName evidence="2">Alpha/beta hydrolase</fullName>
    </submittedName>
</protein>
<dbReference type="InterPro" id="IPR029058">
    <property type="entry name" value="AB_hydrolase_fold"/>
</dbReference>
<name>A0A0D0NUC0_KITGR</name>
<organism evidence="2 3">
    <name type="scientific">Kitasatospora griseola</name>
    <name type="common">Streptomyces griseolosporeus</name>
    <dbReference type="NCBI Taxonomy" id="2064"/>
    <lineage>
        <taxon>Bacteria</taxon>
        <taxon>Bacillati</taxon>
        <taxon>Actinomycetota</taxon>
        <taxon>Actinomycetes</taxon>
        <taxon>Kitasatosporales</taxon>
        <taxon>Streptomycetaceae</taxon>
        <taxon>Kitasatospora</taxon>
    </lineage>
</organism>